<feature type="transmembrane region" description="Helical" evidence="1">
    <location>
        <begin position="55"/>
        <end position="74"/>
    </location>
</feature>
<dbReference type="AlphaFoldDB" id="A0A8K0WRW5"/>
<reference evidence="3" key="1">
    <citation type="journal article" date="2021" name="Nat. Commun.">
        <title>Genetic determinants of endophytism in the Arabidopsis root mycobiome.</title>
        <authorList>
            <person name="Mesny F."/>
            <person name="Miyauchi S."/>
            <person name="Thiergart T."/>
            <person name="Pickel B."/>
            <person name="Atanasova L."/>
            <person name="Karlsson M."/>
            <person name="Huettel B."/>
            <person name="Barry K.W."/>
            <person name="Haridas S."/>
            <person name="Chen C."/>
            <person name="Bauer D."/>
            <person name="Andreopoulos W."/>
            <person name="Pangilinan J."/>
            <person name="LaButti K."/>
            <person name="Riley R."/>
            <person name="Lipzen A."/>
            <person name="Clum A."/>
            <person name="Drula E."/>
            <person name="Henrissat B."/>
            <person name="Kohler A."/>
            <person name="Grigoriev I.V."/>
            <person name="Martin F.M."/>
            <person name="Hacquard S."/>
        </authorList>
    </citation>
    <scope>NUCLEOTIDE SEQUENCE</scope>
    <source>
        <strain evidence="3">MPI-CAGE-CH-0235</strain>
    </source>
</reference>
<evidence type="ECO:0000313" key="4">
    <source>
        <dbReference type="Proteomes" id="UP000813444"/>
    </source>
</evidence>
<keyword evidence="1" id="KW-0472">Membrane</keyword>
<dbReference type="Proteomes" id="UP000813444">
    <property type="component" value="Unassembled WGS sequence"/>
</dbReference>
<dbReference type="Pfam" id="PF20684">
    <property type="entry name" value="Fung_rhodopsin"/>
    <property type="match status" value="1"/>
</dbReference>
<keyword evidence="1" id="KW-1133">Transmembrane helix</keyword>
<dbReference type="EMBL" id="JAGPNK010000005">
    <property type="protein sequence ID" value="KAH7320645.1"/>
    <property type="molecule type" value="Genomic_DNA"/>
</dbReference>
<feature type="transmembrane region" description="Helical" evidence="1">
    <location>
        <begin position="105"/>
        <end position="123"/>
    </location>
</feature>
<keyword evidence="1" id="KW-0812">Transmembrane</keyword>
<comment type="caution">
    <text evidence="3">The sequence shown here is derived from an EMBL/GenBank/DDBJ whole genome shotgun (WGS) entry which is preliminary data.</text>
</comment>
<proteinExistence type="predicted"/>
<evidence type="ECO:0000256" key="1">
    <source>
        <dbReference type="SAM" id="Phobius"/>
    </source>
</evidence>
<feature type="domain" description="Rhodopsin" evidence="2">
    <location>
        <begin position="42"/>
        <end position="273"/>
    </location>
</feature>
<feature type="transmembrane region" description="Helical" evidence="1">
    <location>
        <begin position="25"/>
        <end position="43"/>
    </location>
</feature>
<gene>
    <name evidence="3" type="ORF">B0I35DRAFT_459425</name>
</gene>
<name>A0A8K0WRW5_9HYPO</name>
<protein>
    <recommendedName>
        <fullName evidence="2">Rhodopsin domain-containing protein</fullName>
    </recommendedName>
</protein>
<sequence length="338" mass="36689">MSAPLPPGPDRPRISDDNLSPVVQIVSWLCLTFSIIFVISQFLTKWTLSRRPNVADGLLLLSLIFASAQTAALVSDPGKHIGASPEGIADGTVQRSFQALYASELLSVLTLATVKASLILSLLDITPARGHRIAIAITGGLVSAWMVSSIFIIAFQCPAPDRWDVRNRQCTNIIMGRSYIGIMNMLTDVILIALPTVIVLPLNVRIGQRITILCAFWARIIVLVATIIYLVALQRLDLGNSFTIDVWVVVVCKQAIQATSIMAACVPFLRPVLLSLESGFLRVDDANRRTVGNSYGTAGQSDMSSRGPSNYIKLHDRYGSQQKGIELQPSTTQTTQSG</sequence>
<keyword evidence="4" id="KW-1185">Reference proteome</keyword>
<dbReference type="OrthoDB" id="3918601at2759"/>
<evidence type="ECO:0000313" key="3">
    <source>
        <dbReference type="EMBL" id="KAH7320645.1"/>
    </source>
</evidence>
<organism evidence="3 4">
    <name type="scientific">Stachybotrys elegans</name>
    <dbReference type="NCBI Taxonomy" id="80388"/>
    <lineage>
        <taxon>Eukaryota</taxon>
        <taxon>Fungi</taxon>
        <taxon>Dikarya</taxon>
        <taxon>Ascomycota</taxon>
        <taxon>Pezizomycotina</taxon>
        <taxon>Sordariomycetes</taxon>
        <taxon>Hypocreomycetidae</taxon>
        <taxon>Hypocreales</taxon>
        <taxon>Stachybotryaceae</taxon>
        <taxon>Stachybotrys</taxon>
    </lineage>
</organism>
<dbReference type="InterPro" id="IPR049326">
    <property type="entry name" value="Rhodopsin_dom_fungi"/>
</dbReference>
<feature type="transmembrane region" description="Helical" evidence="1">
    <location>
        <begin position="176"/>
        <end position="200"/>
    </location>
</feature>
<accession>A0A8K0WRW5</accession>
<dbReference type="PANTHER" id="PTHR38794:SF1">
    <property type="entry name" value="INTEGRAL MEMBRANE PROTEIN"/>
    <property type="match status" value="1"/>
</dbReference>
<dbReference type="PANTHER" id="PTHR38794">
    <property type="entry name" value="INTEGRAL MEMBRANE PROTEIN"/>
    <property type="match status" value="1"/>
</dbReference>
<feature type="transmembrane region" description="Helical" evidence="1">
    <location>
        <begin position="135"/>
        <end position="156"/>
    </location>
</feature>
<feature type="transmembrane region" description="Helical" evidence="1">
    <location>
        <begin position="212"/>
        <end position="232"/>
    </location>
</feature>
<evidence type="ECO:0000259" key="2">
    <source>
        <dbReference type="Pfam" id="PF20684"/>
    </source>
</evidence>